<dbReference type="InterPro" id="IPR003615">
    <property type="entry name" value="HNH_nuc"/>
</dbReference>
<feature type="non-terminal residue" evidence="4">
    <location>
        <position position="401"/>
    </location>
</feature>
<dbReference type="SMART" id="SM00507">
    <property type="entry name" value="HNHc"/>
    <property type="match status" value="1"/>
</dbReference>
<dbReference type="InterPro" id="IPR003870">
    <property type="entry name" value="DUF222"/>
</dbReference>
<accession>A0A538SYX7</accession>
<evidence type="ECO:0000259" key="3">
    <source>
        <dbReference type="SMART" id="SM00507"/>
    </source>
</evidence>
<comment type="similarity">
    <text evidence="1">Belongs to the Rv1128c/1148c/1588c/1702c/1945/3466 family.</text>
</comment>
<protein>
    <submittedName>
        <fullName evidence="4">DUF222 domain-containing protein</fullName>
    </submittedName>
</protein>
<dbReference type="Pfam" id="PF01844">
    <property type="entry name" value="HNH"/>
    <property type="match status" value="1"/>
</dbReference>
<name>A0A538SYX7_UNCEI</name>
<dbReference type="GO" id="GO:0004519">
    <property type="term" value="F:endonuclease activity"/>
    <property type="evidence" value="ECO:0007669"/>
    <property type="project" value="InterPro"/>
</dbReference>
<keyword evidence="2" id="KW-0175">Coiled coil</keyword>
<proteinExistence type="inferred from homology"/>
<feature type="coiled-coil region" evidence="2">
    <location>
        <begin position="14"/>
        <end position="41"/>
    </location>
</feature>
<organism evidence="4 5">
    <name type="scientific">Eiseniibacteriota bacterium</name>
    <dbReference type="NCBI Taxonomy" id="2212470"/>
    <lineage>
        <taxon>Bacteria</taxon>
        <taxon>Candidatus Eiseniibacteriota</taxon>
    </lineage>
</organism>
<dbReference type="CDD" id="cd00085">
    <property type="entry name" value="HNHc"/>
    <property type="match status" value="1"/>
</dbReference>
<evidence type="ECO:0000256" key="2">
    <source>
        <dbReference type="SAM" id="Coils"/>
    </source>
</evidence>
<evidence type="ECO:0000313" key="4">
    <source>
        <dbReference type="EMBL" id="TMQ56600.1"/>
    </source>
</evidence>
<sequence>MQIHSPATHHASELDRLGDEIAELSAHLDAATARLLELIRAFDARGGWNTGFRSCAAWLSWRVGLDLGAARERVRVARALGTLPLLAQALARGELSYAKVRALTRVATPETEVRLLGVGRAGTAAHVERIVRGWRCVDRRAEMREAKHRHASRALRVYQDEDGMVVLKGRLEPEVGALLMQALAAARETLYQRARRREKTVPDFGSVSAETFPVGQQQADALALLAETALHHGLDPGTPGERYQVVVHVDAEVLDASRVVMRHDQEGRVVEIGARTRAIPPALRLALEHRDQGCRFPGCHGRFTQGHHLRHWAHGGPTTLSNLALLCRRHHRAVHEEGYQVARLPDGTLQFRRPNGHPLPEVPSPAAVPGDPITALRECHDAQGLRVTARTGCPTWLGEPL</sequence>
<dbReference type="GO" id="GO:0003676">
    <property type="term" value="F:nucleic acid binding"/>
    <property type="evidence" value="ECO:0007669"/>
    <property type="project" value="InterPro"/>
</dbReference>
<dbReference type="InterPro" id="IPR002711">
    <property type="entry name" value="HNH"/>
</dbReference>
<evidence type="ECO:0000313" key="5">
    <source>
        <dbReference type="Proteomes" id="UP000317716"/>
    </source>
</evidence>
<feature type="domain" description="HNH nuclease" evidence="3">
    <location>
        <begin position="282"/>
        <end position="332"/>
    </location>
</feature>
<gene>
    <name evidence="4" type="ORF">E6K72_04765</name>
</gene>
<dbReference type="Proteomes" id="UP000317716">
    <property type="component" value="Unassembled WGS sequence"/>
</dbReference>
<evidence type="ECO:0000256" key="1">
    <source>
        <dbReference type="ARBA" id="ARBA00023450"/>
    </source>
</evidence>
<dbReference type="Pfam" id="PF02720">
    <property type="entry name" value="DUF222"/>
    <property type="match status" value="1"/>
</dbReference>
<comment type="caution">
    <text evidence="4">The sequence shown here is derived from an EMBL/GenBank/DDBJ whole genome shotgun (WGS) entry which is preliminary data.</text>
</comment>
<dbReference type="AlphaFoldDB" id="A0A538SYX7"/>
<dbReference type="GO" id="GO:0008270">
    <property type="term" value="F:zinc ion binding"/>
    <property type="evidence" value="ECO:0007669"/>
    <property type="project" value="InterPro"/>
</dbReference>
<dbReference type="EMBL" id="VBOS01000159">
    <property type="protein sequence ID" value="TMQ56600.1"/>
    <property type="molecule type" value="Genomic_DNA"/>
</dbReference>
<reference evidence="4 5" key="1">
    <citation type="journal article" date="2019" name="Nat. Microbiol.">
        <title>Mediterranean grassland soil C-N compound turnover is dependent on rainfall and depth, and is mediated by genomically divergent microorganisms.</title>
        <authorList>
            <person name="Diamond S."/>
            <person name="Andeer P.F."/>
            <person name="Li Z."/>
            <person name="Crits-Christoph A."/>
            <person name="Burstein D."/>
            <person name="Anantharaman K."/>
            <person name="Lane K.R."/>
            <person name="Thomas B.C."/>
            <person name="Pan C."/>
            <person name="Northen T.R."/>
            <person name="Banfield J.F."/>
        </authorList>
    </citation>
    <scope>NUCLEOTIDE SEQUENCE [LARGE SCALE GENOMIC DNA]</scope>
    <source>
        <strain evidence="4">WS_2</strain>
    </source>
</reference>